<keyword evidence="3" id="KW-1185">Reference proteome</keyword>
<proteinExistence type="predicted"/>
<name>A0ABR8JCP9_9BACT</name>
<evidence type="ECO:0000256" key="1">
    <source>
        <dbReference type="SAM" id="SignalP"/>
    </source>
</evidence>
<evidence type="ECO:0000313" key="3">
    <source>
        <dbReference type="Proteomes" id="UP000642468"/>
    </source>
</evidence>
<evidence type="ECO:0008006" key="4">
    <source>
        <dbReference type="Google" id="ProtNLM"/>
    </source>
</evidence>
<reference evidence="2 3" key="1">
    <citation type="submission" date="2020-09" db="EMBL/GenBank/DDBJ databases">
        <authorList>
            <person name="Kim M.K."/>
        </authorList>
    </citation>
    <scope>NUCLEOTIDE SEQUENCE [LARGE SCALE GENOMIC DNA]</scope>
    <source>
        <strain evidence="2 3">BT646</strain>
    </source>
</reference>
<dbReference type="PANTHER" id="PTHR39335:SF1">
    <property type="entry name" value="BLL4220 PROTEIN"/>
    <property type="match status" value="1"/>
</dbReference>
<feature type="signal peptide" evidence="1">
    <location>
        <begin position="1"/>
        <end position="32"/>
    </location>
</feature>
<dbReference type="Pfam" id="PF03640">
    <property type="entry name" value="Lipoprotein_15"/>
    <property type="match status" value="2"/>
</dbReference>
<feature type="chain" id="PRO_5045597390" description="Lipoprotein with Yx(FWY)xxD motif" evidence="1">
    <location>
        <begin position="33"/>
        <end position="295"/>
    </location>
</feature>
<sequence length="295" mass="31735">MDLTISFRLIRHWRAAHLLAALLLLGSCNNSSDDSSTPAPAPTIKIATSPTLGNYLTDKDNHTLYYFARDVDGGQSQCTGGCATLWPAYYEADIQVGDGMKAADFATSTTAAGQQQTTYKGWPLYYYAPPTNGQNVREQPDQTGGNGISSVWYVASPGYSVLVASKIVLDKASGQSTNQLFLTDGQGRTLYTFRKDAQNPNSLPDNCTGSCETLWPPFYTNGRTFPSVLQASSFSSFSRASTGGSGGYGGGAATSQHLTYKGQPLYYYRADNLTRGRVEGHGLLSEGDTWFVATP</sequence>
<gene>
    <name evidence="2" type="ORF">IC231_05985</name>
</gene>
<organism evidence="2 3">
    <name type="scientific">Hymenobacter duratus</name>
    <dbReference type="NCBI Taxonomy" id="2771356"/>
    <lineage>
        <taxon>Bacteria</taxon>
        <taxon>Pseudomonadati</taxon>
        <taxon>Bacteroidota</taxon>
        <taxon>Cytophagia</taxon>
        <taxon>Cytophagales</taxon>
        <taxon>Hymenobacteraceae</taxon>
        <taxon>Hymenobacter</taxon>
    </lineage>
</organism>
<dbReference type="RefSeq" id="WP_190783606.1">
    <property type="nucleotide sequence ID" value="NZ_JACWZZ010000001.1"/>
</dbReference>
<dbReference type="PANTHER" id="PTHR39335">
    <property type="entry name" value="BLL4220 PROTEIN"/>
    <property type="match status" value="1"/>
</dbReference>
<comment type="caution">
    <text evidence="2">The sequence shown here is derived from an EMBL/GenBank/DDBJ whole genome shotgun (WGS) entry which is preliminary data.</text>
</comment>
<accession>A0ABR8JCP9</accession>
<keyword evidence="1" id="KW-0732">Signal</keyword>
<dbReference type="EMBL" id="JACWZZ010000001">
    <property type="protein sequence ID" value="MBD2714577.1"/>
    <property type="molecule type" value="Genomic_DNA"/>
</dbReference>
<dbReference type="InterPro" id="IPR005297">
    <property type="entry name" value="Lipoprotein_repeat"/>
</dbReference>
<dbReference type="Proteomes" id="UP000642468">
    <property type="component" value="Unassembled WGS sequence"/>
</dbReference>
<protein>
    <recommendedName>
        <fullName evidence="4">Lipoprotein with Yx(FWY)xxD motif</fullName>
    </recommendedName>
</protein>
<evidence type="ECO:0000313" key="2">
    <source>
        <dbReference type="EMBL" id="MBD2714577.1"/>
    </source>
</evidence>